<dbReference type="Gene3D" id="4.10.240.10">
    <property type="entry name" value="Zn(2)-C6 fungal-type DNA-binding domain"/>
    <property type="match status" value="1"/>
</dbReference>
<organism evidence="8 9">
    <name type="scientific">Microdochium trichocladiopsis</name>
    <dbReference type="NCBI Taxonomy" id="1682393"/>
    <lineage>
        <taxon>Eukaryota</taxon>
        <taxon>Fungi</taxon>
        <taxon>Dikarya</taxon>
        <taxon>Ascomycota</taxon>
        <taxon>Pezizomycotina</taxon>
        <taxon>Sordariomycetes</taxon>
        <taxon>Xylariomycetidae</taxon>
        <taxon>Xylariales</taxon>
        <taxon>Microdochiaceae</taxon>
        <taxon>Microdochium</taxon>
    </lineage>
</organism>
<dbReference type="GO" id="GO:0008270">
    <property type="term" value="F:zinc ion binding"/>
    <property type="evidence" value="ECO:0007669"/>
    <property type="project" value="InterPro"/>
</dbReference>
<dbReference type="InterPro" id="IPR001138">
    <property type="entry name" value="Zn2Cys6_DnaBD"/>
</dbReference>
<dbReference type="GO" id="GO:0003677">
    <property type="term" value="F:DNA binding"/>
    <property type="evidence" value="ECO:0007669"/>
    <property type="project" value="UniProtKB-KW"/>
</dbReference>
<dbReference type="PANTHER" id="PTHR36206:SF12">
    <property type="entry name" value="ASPERCRYPTIN BIOSYNTHESIS CLUSTER-SPECIFIC TRANSCRIPTION REGULATOR ATNN-RELATED"/>
    <property type="match status" value="1"/>
</dbReference>
<dbReference type="GeneID" id="70181437"/>
<dbReference type="SMART" id="SM00066">
    <property type="entry name" value="GAL4"/>
    <property type="match status" value="1"/>
</dbReference>
<keyword evidence="6" id="KW-0539">Nucleus</keyword>
<name>A0A9P9BKR1_9PEZI</name>
<evidence type="ECO:0000256" key="4">
    <source>
        <dbReference type="ARBA" id="ARBA00023125"/>
    </source>
</evidence>
<reference evidence="8" key="1">
    <citation type="journal article" date="2021" name="Nat. Commun.">
        <title>Genetic determinants of endophytism in the Arabidopsis root mycobiome.</title>
        <authorList>
            <person name="Mesny F."/>
            <person name="Miyauchi S."/>
            <person name="Thiergart T."/>
            <person name="Pickel B."/>
            <person name="Atanasova L."/>
            <person name="Karlsson M."/>
            <person name="Huettel B."/>
            <person name="Barry K.W."/>
            <person name="Haridas S."/>
            <person name="Chen C."/>
            <person name="Bauer D."/>
            <person name="Andreopoulos W."/>
            <person name="Pangilinan J."/>
            <person name="LaButti K."/>
            <person name="Riley R."/>
            <person name="Lipzen A."/>
            <person name="Clum A."/>
            <person name="Drula E."/>
            <person name="Henrissat B."/>
            <person name="Kohler A."/>
            <person name="Grigoriev I.V."/>
            <person name="Martin F.M."/>
            <person name="Hacquard S."/>
        </authorList>
    </citation>
    <scope>NUCLEOTIDE SEQUENCE</scope>
    <source>
        <strain evidence="8">MPI-CAGE-CH-0230</strain>
    </source>
</reference>
<dbReference type="AlphaFoldDB" id="A0A9P9BKR1"/>
<dbReference type="PROSITE" id="PS50048">
    <property type="entry name" value="ZN2_CY6_FUNGAL_2"/>
    <property type="match status" value="1"/>
</dbReference>
<keyword evidence="1" id="KW-0479">Metal-binding</keyword>
<evidence type="ECO:0000256" key="3">
    <source>
        <dbReference type="ARBA" id="ARBA00023015"/>
    </source>
</evidence>
<dbReference type="Pfam" id="PF00172">
    <property type="entry name" value="Zn_clus"/>
    <property type="match status" value="1"/>
</dbReference>
<dbReference type="Pfam" id="PF11951">
    <property type="entry name" value="Fungal_trans_2"/>
    <property type="match status" value="1"/>
</dbReference>
<evidence type="ECO:0000259" key="7">
    <source>
        <dbReference type="PROSITE" id="PS50048"/>
    </source>
</evidence>
<dbReference type="GO" id="GO:0000981">
    <property type="term" value="F:DNA-binding transcription factor activity, RNA polymerase II-specific"/>
    <property type="evidence" value="ECO:0007669"/>
    <property type="project" value="InterPro"/>
</dbReference>
<dbReference type="PROSITE" id="PS00463">
    <property type="entry name" value="ZN2_CY6_FUNGAL_1"/>
    <property type="match status" value="1"/>
</dbReference>
<accession>A0A9P9BKR1</accession>
<dbReference type="RefSeq" id="XP_046007063.1">
    <property type="nucleotide sequence ID" value="XM_046151891.1"/>
</dbReference>
<keyword evidence="9" id="KW-1185">Reference proteome</keyword>
<evidence type="ECO:0000313" key="9">
    <source>
        <dbReference type="Proteomes" id="UP000756346"/>
    </source>
</evidence>
<evidence type="ECO:0000313" key="8">
    <source>
        <dbReference type="EMBL" id="KAH7020862.1"/>
    </source>
</evidence>
<dbReference type="CDD" id="cd00067">
    <property type="entry name" value="GAL4"/>
    <property type="match status" value="1"/>
</dbReference>
<keyword evidence="5" id="KW-0804">Transcription</keyword>
<dbReference type="OrthoDB" id="3251668at2759"/>
<dbReference type="InterPro" id="IPR021858">
    <property type="entry name" value="Fun_TF"/>
</dbReference>
<dbReference type="Proteomes" id="UP000756346">
    <property type="component" value="Unassembled WGS sequence"/>
</dbReference>
<keyword evidence="3" id="KW-0805">Transcription regulation</keyword>
<evidence type="ECO:0000256" key="2">
    <source>
        <dbReference type="ARBA" id="ARBA00022833"/>
    </source>
</evidence>
<dbReference type="InterPro" id="IPR052360">
    <property type="entry name" value="Transcr_Regulatory_Proteins"/>
</dbReference>
<dbReference type="SUPFAM" id="SSF57701">
    <property type="entry name" value="Zn2/Cys6 DNA-binding domain"/>
    <property type="match status" value="1"/>
</dbReference>
<dbReference type="EMBL" id="JAGTJQ010000010">
    <property type="protein sequence ID" value="KAH7020862.1"/>
    <property type="molecule type" value="Genomic_DNA"/>
</dbReference>
<comment type="caution">
    <text evidence="8">The sequence shown here is derived from an EMBL/GenBank/DDBJ whole genome shotgun (WGS) entry which is preliminary data.</text>
</comment>
<evidence type="ECO:0000256" key="1">
    <source>
        <dbReference type="ARBA" id="ARBA00022723"/>
    </source>
</evidence>
<dbReference type="InterPro" id="IPR036864">
    <property type="entry name" value="Zn2-C6_fun-type_DNA-bd_sf"/>
</dbReference>
<feature type="domain" description="Zn(2)-C6 fungal-type" evidence="7">
    <location>
        <begin position="18"/>
        <end position="46"/>
    </location>
</feature>
<sequence length="530" mass="60324">MPEPKTRVRAFSHRTRAGCLTCKTRRKKCDEQRPICNRCKVGGFICDGYEADGAGPKKKKHTPTTPDSVTYTSHTCSPALLASKRNSNTNNNNTRCLPILQPAPLRPQKLLLPGDARETQFYVYFFTDTIGDLVMSHAFSTTFWHQLLQPSSQHATCIRHAVIALGAVHWQFSRHEPPSSLNHFALKHYNEAISALVRAGQQQSSSPSSPADIATTVTCCFLFILLESLRGDYAEALRHLEAGTTILADHHPASYLPNRDMQELAAIFHAISGQVAVFTEERIFPDLSRFRSPMKKYPNRTEELRDIDEAEDVLNTLDDLLIYVTVDLPQDWDSPTSDCVMQWEIMRISVQRWKVQYDALVQRLTREGEYKANLERIVNLRVQYKMWEMLMDHDQDCEPPEMSPEECNELLDLLDQLWYSPSRAVFGLKTDLLTALYQLYVFCQDEATRTRIITMLRARRRREIIWDSSALADFLERHMQKTKASSQRLAGGAVAGVAVEKPKASDRWPDIGPSPAAEALVVFRPKRQVS</sequence>
<gene>
    <name evidence="8" type="ORF">B0I36DRAFT_296324</name>
</gene>
<evidence type="ECO:0000256" key="6">
    <source>
        <dbReference type="ARBA" id="ARBA00023242"/>
    </source>
</evidence>
<proteinExistence type="predicted"/>
<evidence type="ECO:0000256" key="5">
    <source>
        <dbReference type="ARBA" id="ARBA00023163"/>
    </source>
</evidence>
<keyword evidence="4" id="KW-0238">DNA-binding</keyword>
<dbReference type="PANTHER" id="PTHR36206">
    <property type="entry name" value="ASPERCRYPTIN BIOSYNTHESIS CLUSTER-SPECIFIC TRANSCRIPTION REGULATOR ATNN-RELATED"/>
    <property type="match status" value="1"/>
</dbReference>
<keyword evidence="2" id="KW-0862">Zinc</keyword>
<protein>
    <recommendedName>
        <fullName evidence="7">Zn(2)-C6 fungal-type domain-containing protein</fullName>
    </recommendedName>
</protein>